<dbReference type="Pfam" id="PF01381">
    <property type="entry name" value="HTH_3"/>
    <property type="match status" value="1"/>
</dbReference>
<keyword evidence="2" id="KW-0238">DNA-binding</keyword>
<dbReference type="EMBL" id="JRUE01000264">
    <property type="protein sequence ID" value="KXZ62067.1"/>
    <property type="molecule type" value="Genomic_DNA"/>
</dbReference>
<gene>
    <name evidence="5" type="ORF">AVENLUH5627_03608</name>
</gene>
<dbReference type="RefSeq" id="WP_061519920.1">
    <property type="nucleotide sequence ID" value="NZ_JRUE01000264.1"/>
</dbReference>
<keyword evidence="3" id="KW-0804">Transcription</keyword>
<dbReference type="InterPro" id="IPR013096">
    <property type="entry name" value="Cupin_2"/>
</dbReference>
<dbReference type="InterPro" id="IPR014710">
    <property type="entry name" value="RmlC-like_jellyroll"/>
</dbReference>
<dbReference type="PANTHER" id="PTHR46797:SF23">
    <property type="entry name" value="HTH-TYPE TRANSCRIPTIONAL REGULATOR SUTR"/>
    <property type="match status" value="1"/>
</dbReference>
<dbReference type="Gene3D" id="1.10.260.40">
    <property type="entry name" value="lambda repressor-like DNA-binding domains"/>
    <property type="match status" value="1"/>
</dbReference>
<dbReference type="InterPro" id="IPR010982">
    <property type="entry name" value="Lambda_DNA-bd_dom_sf"/>
</dbReference>
<dbReference type="SUPFAM" id="SSF51182">
    <property type="entry name" value="RmlC-like cupins"/>
    <property type="match status" value="1"/>
</dbReference>
<protein>
    <submittedName>
        <fullName evidence="5">Anaerobic benzoate catabolism transcriptional regulator</fullName>
    </submittedName>
</protein>
<evidence type="ECO:0000259" key="4">
    <source>
        <dbReference type="PROSITE" id="PS50943"/>
    </source>
</evidence>
<proteinExistence type="predicted"/>
<evidence type="ECO:0000256" key="1">
    <source>
        <dbReference type="ARBA" id="ARBA00023015"/>
    </source>
</evidence>
<name>A0A150HJ18_9GAMM</name>
<accession>A0A150HJ18</accession>
<dbReference type="Pfam" id="PF07883">
    <property type="entry name" value="Cupin_2"/>
    <property type="match status" value="1"/>
</dbReference>
<comment type="caution">
    <text evidence="5">The sequence shown here is derived from an EMBL/GenBank/DDBJ whole genome shotgun (WGS) entry which is preliminary data.</text>
</comment>
<dbReference type="PROSITE" id="PS50943">
    <property type="entry name" value="HTH_CROC1"/>
    <property type="match status" value="1"/>
</dbReference>
<dbReference type="CDD" id="cd00093">
    <property type="entry name" value="HTH_XRE"/>
    <property type="match status" value="1"/>
</dbReference>
<evidence type="ECO:0000256" key="3">
    <source>
        <dbReference type="ARBA" id="ARBA00023163"/>
    </source>
</evidence>
<dbReference type="InterPro" id="IPR011051">
    <property type="entry name" value="RmlC_Cupin_sf"/>
</dbReference>
<feature type="domain" description="HTH cro/C1-type" evidence="4">
    <location>
        <begin position="15"/>
        <end position="69"/>
    </location>
</feature>
<organism evidence="5 6">
    <name type="scientific">Acinetobacter venetianus</name>
    <dbReference type="NCBI Taxonomy" id="52133"/>
    <lineage>
        <taxon>Bacteria</taxon>
        <taxon>Pseudomonadati</taxon>
        <taxon>Pseudomonadota</taxon>
        <taxon>Gammaproteobacteria</taxon>
        <taxon>Moraxellales</taxon>
        <taxon>Moraxellaceae</taxon>
        <taxon>Acinetobacter</taxon>
    </lineage>
</organism>
<dbReference type="InterPro" id="IPR001387">
    <property type="entry name" value="Cro/C1-type_HTH"/>
</dbReference>
<dbReference type="PANTHER" id="PTHR46797">
    <property type="entry name" value="HTH-TYPE TRANSCRIPTIONAL REGULATOR"/>
    <property type="match status" value="1"/>
</dbReference>
<dbReference type="SUPFAM" id="SSF47413">
    <property type="entry name" value="lambda repressor-like DNA-binding domains"/>
    <property type="match status" value="1"/>
</dbReference>
<dbReference type="AlphaFoldDB" id="A0A150HJ18"/>
<evidence type="ECO:0000256" key="2">
    <source>
        <dbReference type="ARBA" id="ARBA00023125"/>
    </source>
</evidence>
<dbReference type="Gene3D" id="2.60.120.10">
    <property type="entry name" value="Jelly Rolls"/>
    <property type="match status" value="1"/>
</dbReference>
<dbReference type="CDD" id="cd02209">
    <property type="entry name" value="cupin_XRE_C"/>
    <property type="match status" value="1"/>
</dbReference>
<sequence>MSQSEAILQYVGENIRFFRDQSQLSQQELADRAGLSRRTIAALETGQVNISLAKLDAIANALGVDFKRLVSAPEFADSAVINTIAWQGEQLGSQAVLHAAVPARAQVELWTWSLAEGETYVAEPDQQGWQELIYVIEGELSLELESGIQVISAGSSILFESSTHYRYCNQGKATLKFVRNVIY</sequence>
<reference evidence="5 6" key="1">
    <citation type="journal article" date="2016" name="Sci. Rep.">
        <title>Genomic and phenotypic characterization of the species Acinetobacter venetianus.</title>
        <authorList>
            <person name="Fondi M."/>
            <person name="Maida I."/>
            <person name="Perrin E."/>
            <person name="Orlandini V."/>
            <person name="La Torre L."/>
            <person name="Bosi E."/>
            <person name="Negroni A."/>
            <person name="Zanaroli G."/>
            <person name="Fava F."/>
            <person name="Decorosi F."/>
            <person name="Giovannetti L."/>
            <person name="Viti C."/>
            <person name="Vaneechoutte M."/>
            <person name="Dijkshoorn L."/>
            <person name="Fani R."/>
        </authorList>
    </citation>
    <scope>NUCLEOTIDE SEQUENCE [LARGE SCALE GENOMIC DNA]</scope>
    <source>
        <strain evidence="5 6">LUH5627</strain>
    </source>
</reference>
<dbReference type="SMART" id="SM00530">
    <property type="entry name" value="HTH_XRE"/>
    <property type="match status" value="1"/>
</dbReference>
<dbReference type="GO" id="GO:0003677">
    <property type="term" value="F:DNA binding"/>
    <property type="evidence" value="ECO:0007669"/>
    <property type="project" value="UniProtKB-KW"/>
</dbReference>
<dbReference type="Proteomes" id="UP000075680">
    <property type="component" value="Unassembled WGS sequence"/>
</dbReference>
<evidence type="ECO:0000313" key="6">
    <source>
        <dbReference type="Proteomes" id="UP000075680"/>
    </source>
</evidence>
<dbReference type="GO" id="GO:0003700">
    <property type="term" value="F:DNA-binding transcription factor activity"/>
    <property type="evidence" value="ECO:0007669"/>
    <property type="project" value="TreeGrafter"/>
</dbReference>
<dbReference type="PATRIC" id="fig|52133.18.peg.3688"/>
<keyword evidence="1" id="KW-0805">Transcription regulation</keyword>
<evidence type="ECO:0000313" key="5">
    <source>
        <dbReference type="EMBL" id="KXZ62067.1"/>
    </source>
</evidence>
<dbReference type="InterPro" id="IPR050807">
    <property type="entry name" value="TransReg_Diox_bact_type"/>
</dbReference>
<dbReference type="GO" id="GO:0005829">
    <property type="term" value="C:cytosol"/>
    <property type="evidence" value="ECO:0007669"/>
    <property type="project" value="TreeGrafter"/>
</dbReference>